<sequence>MLIEDTDVETAALPVEDFKAHLRLGRGFTGDTVQDAVLDSFLRAAMSAIEGRTGKVLMTRDFTWSFPTWRDDLRAVLPVGPVTALIEVALLDGDEAVTVVDPARYRLEKDLSFPALCGRSGGLPWPPADGRIRIRFTAGFGPAWSDLPADLAQAVMLLAAHYYEHREATGLGGGCMPFGVTSLIERYRPLRLLHGGRT</sequence>
<dbReference type="AlphaFoldDB" id="A3U3P7"/>
<protein>
    <recommendedName>
        <fullName evidence="3">Gene transfer agent protein</fullName>
    </recommendedName>
</protein>
<evidence type="ECO:0000313" key="1">
    <source>
        <dbReference type="EMBL" id="EAQ01249.1"/>
    </source>
</evidence>
<dbReference type="STRING" id="252305.OB2597_04575"/>
<accession>A3U3P7</accession>
<dbReference type="Proteomes" id="UP000004318">
    <property type="component" value="Unassembled WGS sequence"/>
</dbReference>
<dbReference type="Gene3D" id="1.10.3230.30">
    <property type="entry name" value="Phage gp6-like head-tail connector protein"/>
    <property type="match status" value="1"/>
</dbReference>
<dbReference type="CDD" id="cd08054">
    <property type="entry name" value="gp6"/>
    <property type="match status" value="1"/>
</dbReference>
<comment type="caution">
    <text evidence="1">The sequence shown here is derived from an EMBL/GenBank/DDBJ whole genome shotgun (WGS) entry which is preliminary data.</text>
</comment>
<dbReference type="RefSeq" id="WP_009805162.1">
    <property type="nucleotide sequence ID" value="NZ_CH724131.1"/>
</dbReference>
<dbReference type="NCBIfam" id="TIGR01560">
    <property type="entry name" value="put_DNA_pack"/>
    <property type="match status" value="1"/>
</dbReference>
<keyword evidence="2" id="KW-1185">Reference proteome</keyword>
<reference evidence="1 2" key="1">
    <citation type="journal article" date="2010" name="J. Bacteriol.">
        <title>Genome sequences of Oceanicola granulosus HTCC2516(T) and Oceanicola batsensis HTCC2597(TDelta).</title>
        <authorList>
            <person name="Thrash J.C."/>
            <person name="Cho J.C."/>
            <person name="Vergin K.L."/>
            <person name="Giovannoni S.J."/>
        </authorList>
    </citation>
    <scope>NUCLEOTIDE SEQUENCE [LARGE SCALE GENOMIC DNA]</scope>
    <source>
        <strain evidence="2">ATCC BAA-863 / DSM 15984 / KCTC 12145 / HTCC2597</strain>
    </source>
</reference>
<organism evidence="1 2">
    <name type="scientific">Pseudooceanicola batsensis (strain ATCC BAA-863 / DSM 15984 / KCTC 12145 / HTCC2597)</name>
    <name type="common">Oceanicola batsensis</name>
    <dbReference type="NCBI Taxonomy" id="252305"/>
    <lineage>
        <taxon>Bacteria</taxon>
        <taxon>Pseudomonadati</taxon>
        <taxon>Pseudomonadota</taxon>
        <taxon>Alphaproteobacteria</taxon>
        <taxon>Rhodobacterales</taxon>
        <taxon>Paracoccaceae</taxon>
        <taxon>Pseudooceanicola</taxon>
    </lineage>
</organism>
<dbReference type="InterPro" id="IPR006450">
    <property type="entry name" value="Phage_HK97_gp6-like"/>
</dbReference>
<dbReference type="EMBL" id="AAMO01000016">
    <property type="protein sequence ID" value="EAQ01249.1"/>
    <property type="molecule type" value="Genomic_DNA"/>
</dbReference>
<dbReference type="InterPro" id="IPR011738">
    <property type="entry name" value="Phage_CHP"/>
</dbReference>
<evidence type="ECO:0008006" key="3">
    <source>
        <dbReference type="Google" id="ProtNLM"/>
    </source>
</evidence>
<gene>
    <name evidence="1" type="ORF">OB2597_04575</name>
</gene>
<dbReference type="eggNOG" id="ENOG5032SBG">
    <property type="taxonomic scope" value="Bacteria"/>
</dbReference>
<evidence type="ECO:0000313" key="2">
    <source>
        <dbReference type="Proteomes" id="UP000004318"/>
    </source>
</evidence>
<dbReference type="HOGENOM" id="CLU_085951_0_0_5"/>
<proteinExistence type="predicted"/>
<dbReference type="OrthoDB" id="8478788at2"/>
<dbReference type="NCBIfam" id="TIGR02215">
    <property type="entry name" value="phage_chp_gp8"/>
    <property type="match status" value="1"/>
</dbReference>
<name>A3U3P7_PSEBH</name>